<dbReference type="EMBL" id="JACHDE010000003">
    <property type="protein sequence ID" value="MBB5400029.1"/>
    <property type="molecule type" value="Genomic_DNA"/>
</dbReference>
<organism evidence="1 2">
    <name type="scientific">Paraburkholderia youngii</name>
    <dbReference type="NCBI Taxonomy" id="2782701"/>
    <lineage>
        <taxon>Bacteria</taxon>
        <taxon>Pseudomonadati</taxon>
        <taxon>Pseudomonadota</taxon>
        <taxon>Betaproteobacteria</taxon>
        <taxon>Burkholderiales</taxon>
        <taxon>Burkholderiaceae</taxon>
        <taxon>Paraburkholderia</taxon>
    </lineage>
</organism>
<accession>A0A7W8L6P1</accession>
<sequence>MSICALPAVGFAGSKLTCAVNLLNLPSTGTFICFEVAVTELFATSTCASAAPAALSDAAANAASM</sequence>
<proteinExistence type="predicted"/>
<comment type="caution">
    <text evidence="1">The sequence shown here is derived from an EMBL/GenBank/DDBJ whole genome shotgun (WGS) entry which is preliminary data.</text>
</comment>
<evidence type="ECO:0000313" key="1">
    <source>
        <dbReference type="EMBL" id="MBB5400029.1"/>
    </source>
</evidence>
<reference evidence="1 2" key="1">
    <citation type="submission" date="2020-08" db="EMBL/GenBank/DDBJ databases">
        <title>Genomic Encyclopedia of Type Strains, Phase IV (KMG-V): Genome sequencing to study the core and pangenomes of soil and plant-associated prokaryotes.</title>
        <authorList>
            <person name="Whitman W."/>
        </authorList>
    </citation>
    <scope>NUCLEOTIDE SEQUENCE [LARGE SCALE GENOMIC DNA]</scope>
    <source>
        <strain evidence="1 2">JPY162</strain>
    </source>
</reference>
<protein>
    <submittedName>
        <fullName evidence="1">Uncharacterized protein</fullName>
    </submittedName>
</protein>
<dbReference type="AlphaFoldDB" id="A0A7W8L6P1"/>
<gene>
    <name evidence="1" type="ORF">HDG41_002078</name>
</gene>
<name>A0A7W8L6P1_9BURK</name>
<dbReference type="Proteomes" id="UP000592820">
    <property type="component" value="Unassembled WGS sequence"/>
</dbReference>
<evidence type="ECO:0000313" key="2">
    <source>
        <dbReference type="Proteomes" id="UP000592820"/>
    </source>
</evidence>